<dbReference type="Proteomes" id="UP000748752">
    <property type="component" value="Unassembled WGS sequence"/>
</dbReference>
<evidence type="ECO:0000256" key="3">
    <source>
        <dbReference type="ARBA" id="ARBA00022692"/>
    </source>
</evidence>
<feature type="transmembrane region" description="Helical" evidence="7">
    <location>
        <begin position="216"/>
        <end position="235"/>
    </location>
</feature>
<dbReference type="RefSeq" id="WP_200239935.1">
    <property type="nucleotide sequence ID" value="NZ_NRRV01000047.1"/>
</dbReference>
<keyword evidence="9" id="KW-1185">Reference proteome</keyword>
<dbReference type="SUPFAM" id="SSF81345">
    <property type="entry name" value="ABC transporter involved in vitamin B12 uptake, BtuC"/>
    <property type="match status" value="1"/>
</dbReference>
<keyword evidence="5 7" id="KW-0472">Membrane</keyword>
<dbReference type="PANTHER" id="PTHR30477:SF19">
    <property type="entry name" value="METAL ABC TRANSPORTER PERMEASE"/>
    <property type="match status" value="1"/>
</dbReference>
<organism evidence="8 9">
    <name type="scientific">Thiohalocapsa halophila</name>
    <dbReference type="NCBI Taxonomy" id="69359"/>
    <lineage>
        <taxon>Bacteria</taxon>
        <taxon>Pseudomonadati</taxon>
        <taxon>Pseudomonadota</taxon>
        <taxon>Gammaproteobacteria</taxon>
        <taxon>Chromatiales</taxon>
        <taxon>Chromatiaceae</taxon>
        <taxon>Thiohalocapsa</taxon>
    </lineage>
</organism>
<comment type="similarity">
    <text evidence="2 6">Belongs to the ABC-3 integral membrane protein family.</text>
</comment>
<evidence type="ECO:0000313" key="9">
    <source>
        <dbReference type="Proteomes" id="UP000748752"/>
    </source>
</evidence>
<dbReference type="PANTHER" id="PTHR30477">
    <property type="entry name" value="ABC-TRANSPORTER METAL-BINDING PROTEIN"/>
    <property type="match status" value="1"/>
</dbReference>
<dbReference type="Pfam" id="PF00950">
    <property type="entry name" value="ABC-3"/>
    <property type="match status" value="1"/>
</dbReference>
<dbReference type="InterPro" id="IPR037294">
    <property type="entry name" value="ABC_BtuC-like"/>
</dbReference>
<keyword evidence="6" id="KW-0813">Transport</keyword>
<dbReference type="EMBL" id="NRRV01000047">
    <property type="protein sequence ID" value="MBK1632401.1"/>
    <property type="molecule type" value="Genomic_DNA"/>
</dbReference>
<feature type="transmembrane region" description="Helical" evidence="7">
    <location>
        <begin position="241"/>
        <end position="259"/>
    </location>
</feature>
<evidence type="ECO:0000256" key="5">
    <source>
        <dbReference type="ARBA" id="ARBA00023136"/>
    </source>
</evidence>
<accession>A0ABS1CKD9</accession>
<comment type="subcellular location">
    <subcellularLocation>
        <location evidence="6">Cell membrane</location>
        <topology evidence="6">Multi-pass membrane protein</topology>
    </subcellularLocation>
    <subcellularLocation>
        <location evidence="1">Membrane</location>
        <topology evidence="1">Multi-pass membrane protein</topology>
    </subcellularLocation>
</comment>
<dbReference type="InterPro" id="IPR001626">
    <property type="entry name" value="ABC_TroCD"/>
</dbReference>
<comment type="caution">
    <text evidence="8">The sequence shown here is derived from an EMBL/GenBank/DDBJ whole genome shotgun (WGS) entry which is preliminary data.</text>
</comment>
<feature type="transmembrane region" description="Helical" evidence="7">
    <location>
        <begin position="129"/>
        <end position="147"/>
    </location>
</feature>
<keyword evidence="4 7" id="KW-1133">Transmembrane helix</keyword>
<evidence type="ECO:0000256" key="4">
    <source>
        <dbReference type="ARBA" id="ARBA00022989"/>
    </source>
</evidence>
<feature type="transmembrane region" description="Helical" evidence="7">
    <location>
        <begin position="87"/>
        <end position="108"/>
    </location>
</feature>
<sequence length="279" mass="28330">MDLSALTDPIFLLPFLVGLLLAGVLPLLGALLMLRDEWLAALGYAHLAAAGALLGLAAGAPAVVGGLAAAAGGAVAKGAGGARGNAVYGFMILGGWAALLLIGANTALGEQLGHALIEGQLYFAGPADLTAALALALAAAIALPWLIPRLLRARLLPQHDAANRLPARRWHLGFDLLAASGMAAGTASMGLMAAFALVLVPAWISFRVAASWRSSLVWCTMLGCICYAVAFAGALVLDQPFSPVLVAVLLAAAAGTAATRHRALPLRHGQRPQRGAPNP</sequence>
<gene>
    <name evidence="8" type="ORF">CKO31_16980</name>
</gene>
<evidence type="ECO:0000256" key="2">
    <source>
        <dbReference type="ARBA" id="ARBA00008034"/>
    </source>
</evidence>
<keyword evidence="3 6" id="KW-0812">Transmembrane</keyword>
<proteinExistence type="inferred from homology"/>
<protein>
    <submittedName>
        <fullName evidence="8">ABC transporter</fullName>
    </submittedName>
</protein>
<evidence type="ECO:0000256" key="1">
    <source>
        <dbReference type="ARBA" id="ARBA00004141"/>
    </source>
</evidence>
<name>A0ABS1CKD9_9GAMM</name>
<feature type="transmembrane region" description="Helical" evidence="7">
    <location>
        <begin position="12"/>
        <end position="34"/>
    </location>
</feature>
<reference evidence="8 9" key="1">
    <citation type="journal article" date="2020" name="Microorganisms">
        <title>Osmotic Adaptation and Compatible Solute Biosynthesis of Phototrophic Bacteria as Revealed from Genome Analyses.</title>
        <authorList>
            <person name="Imhoff J.F."/>
            <person name="Rahn T."/>
            <person name="Kunzel S."/>
            <person name="Keller A."/>
            <person name="Neulinger S.C."/>
        </authorList>
    </citation>
    <scope>NUCLEOTIDE SEQUENCE [LARGE SCALE GENOMIC DNA]</scope>
    <source>
        <strain evidence="8 9">DSM 6210</strain>
    </source>
</reference>
<evidence type="ECO:0000256" key="7">
    <source>
        <dbReference type="SAM" id="Phobius"/>
    </source>
</evidence>
<evidence type="ECO:0000313" key="8">
    <source>
        <dbReference type="EMBL" id="MBK1632401.1"/>
    </source>
</evidence>
<evidence type="ECO:0000256" key="6">
    <source>
        <dbReference type="RuleBase" id="RU003943"/>
    </source>
</evidence>
<feature type="transmembrane region" description="Helical" evidence="7">
    <location>
        <begin position="176"/>
        <end position="204"/>
    </location>
</feature>
<feature type="transmembrane region" description="Helical" evidence="7">
    <location>
        <begin position="46"/>
        <end position="75"/>
    </location>
</feature>